<evidence type="ECO:0000256" key="1">
    <source>
        <dbReference type="ARBA" id="ARBA00022664"/>
    </source>
</evidence>
<evidence type="ECO:0000313" key="5">
    <source>
        <dbReference type="Proteomes" id="UP000015105"/>
    </source>
</evidence>
<dbReference type="GO" id="GO:0003723">
    <property type="term" value="F:RNA binding"/>
    <property type="evidence" value="ECO:0007669"/>
    <property type="project" value="UniProtKB-KW"/>
</dbReference>
<reference evidence="5" key="1">
    <citation type="journal article" date="2014" name="Science">
        <title>Ancient hybridizations among the ancestral genomes of bread wheat.</title>
        <authorList>
            <consortium name="International Wheat Genome Sequencing Consortium,"/>
            <person name="Marcussen T."/>
            <person name="Sandve S.R."/>
            <person name="Heier L."/>
            <person name="Spannagl M."/>
            <person name="Pfeifer M."/>
            <person name="Jakobsen K.S."/>
            <person name="Wulff B.B."/>
            <person name="Steuernagel B."/>
            <person name="Mayer K.F."/>
            <person name="Olsen O.A."/>
        </authorList>
    </citation>
    <scope>NUCLEOTIDE SEQUENCE [LARGE SCALE GENOMIC DNA]</scope>
    <source>
        <strain evidence="5">cv. AL8/78</strain>
    </source>
</reference>
<organism evidence="4 5">
    <name type="scientific">Aegilops tauschii subsp. strangulata</name>
    <name type="common">Goatgrass</name>
    <dbReference type="NCBI Taxonomy" id="200361"/>
    <lineage>
        <taxon>Eukaryota</taxon>
        <taxon>Viridiplantae</taxon>
        <taxon>Streptophyta</taxon>
        <taxon>Embryophyta</taxon>
        <taxon>Tracheophyta</taxon>
        <taxon>Spermatophyta</taxon>
        <taxon>Magnoliopsida</taxon>
        <taxon>Liliopsida</taxon>
        <taxon>Poales</taxon>
        <taxon>Poaceae</taxon>
        <taxon>BOP clade</taxon>
        <taxon>Pooideae</taxon>
        <taxon>Triticodae</taxon>
        <taxon>Triticeae</taxon>
        <taxon>Triticinae</taxon>
        <taxon>Aegilops</taxon>
    </lineage>
</organism>
<dbReference type="PANTHER" id="PTHR23139">
    <property type="entry name" value="RNA-BINDING PROTEIN"/>
    <property type="match status" value="1"/>
</dbReference>
<evidence type="ECO:0000256" key="3">
    <source>
        <dbReference type="ARBA" id="ARBA00023187"/>
    </source>
</evidence>
<proteinExistence type="predicted"/>
<evidence type="ECO:0000256" key="2">
    <source>
        <dbReference type="ARBA" id="ARBA00022884"/>
    </source>
</evidence>
<dbReference type="AlphaFoldDB" id="A0A453LL25"/>
<dbReference type="Gene3D" id="3.30.70.330">
    <property type="match status" value="1"/>
</dbReference>
<keyword evidence="3" id="KW-0508">mRNA splicing</keyword>
<sequence>MILPGFLQWGAPGFPRPVVIPKQLPPGDERAYVHEYYPPTQTVQGQHHLPHEDGATKVVCLTEMLSSHHLLEDDEFYGRFLEDVDEEACVFSNLVNVVVPRPGPSNVDPVVAGVGRVFLEYSCLDSSNL</sequence>
<dbReference type="EnsemblPlants" id="AET5Gv20826900.2">
    <property type="protein sequence ID" value="AET5Gv20826900.2"/>
    <property type="gene ID" value="AET5Gv20826900"/>
</dbReference>
<dbReference type="GO" id="GO:0008380">
    <property type="term" value="P:RNA splicing"/>
    <property type="evidence" value="ECO:0007669"/>
    <property type="project" value="UniProtKB-KW"/>
</dbReference>
<reference evidence="4" key="3">
    <citation type="journal article" date="2017" name="Nature">
        <title>Genome sequence of the progenitor of the wheat D genome Aegilops tauschii.</title>
        <authorList>
            <person name="Luo M.C."/>
            <person name="Gu Y.Q."/>
            <person name="Puiu D."/>
            <person name="Wang H."/>
            <person name="Twardziok S.O."/>
            <person name="Deal K.R."/>
            <person name="Huo N."/>
            <person name="Zhu T."/>
            <person name="Wang L."/>
            <person name="Wang Y."/>
            <person name="McGuire P.E."/>
            <person name="Liu S."/>
            <person name="Long H."/>
            <person name="Ramasamy R.K."/>
            <person name="Rodriguez J.C."/>
            <person name="Van S.L."/>
            <person name="Yuan L."/>
            <person name="Wang Z."/>
            <person name="Xia Z."/>
            <person name="Xiao L."/>
            <person name="Anderson O.D."/>
            <person name="Ouyang S."/>
            <person name="Liang Y."/>
            <person name="Zimin A.V."/>
            <person name="Pertea G."/>
            <person name="Qi P."/>
            <person name="Bennetzen J.L."/>
            <person name="Dai X."/>
            <person name="Dawson M.W."/>
            <person name="Muller H.G."/>
            <person name="Kugler K."/>
            <person name="Rivarola-Duarte L."/>
            <person name="Spannagl M."/>
            <person name="Mayer K.F.X."/>
            <person name="Lu F.H."/>
            <person name="Bevan M.W."/>
            <person name="Leroy P."/>
            <person name="Li P."/>
            <person name="You F.M."/>
            <person name="Sun Q."/>
            <person name="Liu Z."/>
            <person name="Lyons E."/>
            <person name="Wicker T."/>
            <person name="Salzberg S.L."/>
            <person name="Devos K.M."/>
            <person name="Dvorak J."/>
        </authorList>
    </citation>
    <scope>NUCLEOTIDE SEQUENCE [LARGE SCALE GENOMIC DNA]</scope>
    <source>
        <strain evidence="4">cv. AL8/78</strain>
    </source>
</reference>
<reference evidence="5" key="2">
    <citation type="journal article" date="2017" name="Nat. Plants">
        <title>The Aegilops tauschii genome reveals multiple impacts of transposons.</title>
        <authorList>
            <person name="Zhao G."/>
            <person name="Zou C."/>
            <person name="Li K."/>
            <person name="Wang K."/>
            <person name="Li T."/>
            <person name="Gao L."/>
            <person name="Zhang X."/>
            <person name="Wang H."/>
            <person name="Yang Z."/>
            <person name="Liu X."/>
            <person name="Jiang W."/>
            <person name="Mao L."/>
            <person name="Kong X."/>
            <person name="Jiao Y."/>
            <person name="Jia J."/>
        </authorList>
    </citation>
    <scope>NUCLEOTIDE SEQUENCE [LARGE SCALE GENOMIC DNA]</scope>
    <source>
        <strain evidence="5">cv. AL8/78</strain>
    </source>
</reference>
<protein>
    <submittedName>
        <fullName evidence="4">Uncharacterized protein</fullName>
    </submittedName>
</protein>
<reference evidence="4" key="4">
    <citation type="submission" date="2019-03" db="UniProtKB">
        <authorList>
            <consortium name="EnsemblPlants"/>
        </authorList>
    </citation>
    <scope>IDENTIFICATION</scope>
</reference>
<dbReference type="GO" id="GO:0006397">
    <property type="term" value="P:mRNA processing"/>
    <property type="evidence" value="ECO:0007669"/>
    <property type="project" value="UniProtKB-KW"/>
</dbReference>
<keyword evidence="5" id="KW-1185">Reference proteome</keyword>
<accession>A0A453LL25</accession>
<keyword evidence="1" id="KW-0507">mRNA processing</keyword>
<keyword evidence="2" id="KW-0694">RNA-binding</keyword>
<evidence type="ECO:0000313" key="4">
    <source>
        <dbReference type="EnsemblPlants" id="AET5Gv20826900.2"/>
    </source>
</evidence>
<dbReference type="InterPro" id="IPR012677">
    <property type="entry name" value="Nucleotide-bd_a/b_plait_sf"/>
</dbReference>
<dbReference type="Gramene" id="AET5Gv20826900.2">
    <property type="protein sequence ID" value="AET5Gv20826900.2"/>
    <property type="gene ID" value="AET5Gv20826900"/>
</dbReference>
<dbReference type="Proteomes" id="UP000015105">
    <property type="component" value="Chromosome 5D"/>
</dbReference>
<name>A0A453LL25_AEGTS</name>
<reference evidence="4" key="5">
    <citation type="journal article" date="2021" name="G3 (Bethesda)">
        <title>Aegilops tauschii genome assembly Aet v5.0 features greater sequence contiguity and improved annotation.</title>
        <authorList>
            <person name="Wang L."/>
            <person name="Zhu T."/>
            <person name="Rodriguez J.C."/>
            <person name="Deal K.R."/>
            <person name="Dubcovsky J."/>
            <person name="McGuire P.E."/>
            <person name="Lux T."/>
            <person name="Spannagl M."/>
            <person name="Mayer K.F.X."/>
            <person name="Baldrich P."/>
            <person name="Meyers B.C."/>
            <person name="Huo N."/>
            <person name="Gu Y.Q."/>
            <person name="Zhou H."/>
            <person name="Devos K.M."/>
            <person name="Bennetzen J.L."/>
            <person name="Unver T."/>
            <person name="Budak H."/>
            <person name="Gulick P.J."/>
            <person name="Galiba G."/>
            <person name="Kalapos B."/>
            <person name="Nelson D.R."/>
            <person name="Li P."/>
            <person name="You F.M."/>
            <person name="Luo M.C."/>
            <person name="Dvorak J."/>
        </authorList>
    </citation>
    <scope>NUCLEOTIDE SEQUENCE [LARGE SCALE GENOMIC DNA]</scope>
    <source>
        <strain evidence="4">cv. AL8/78</strain>
    </source>
</reference>